<feature type="region of interest" description="Disordered" evidence="1">
    <location>
        <begin position="63"/>
        <end position="101"/>
    </location>
</feature>
<evidence type="ECO:0000313" key="3">
    <source>
        <dbReference type="Proteomes" id="UP000664859"/>
    </source>
</evidence>
<dbReference type="EMBL" id="JAFCMP010000090">
    <property type="protein sequence ID" value="KAG5187337.1"/>
    <property type="molecule type" value="Genomic_DNA"/>
</dbReference>
<dbReference type="Proteomes" id="UP000664859">
    <property type="component" value="Unassembled WGS sequence"/>
</dbReference>
<evidence type="ECO:0000313" key="2">
    <source>
        <dbReference type="EMBL" id="KAG5187337.1"/>
    </source>
</evidence>
<name>A0A835Z4A0_9STRA</name>
<proteinExistence type="predicted"/>
<gene>
    <name evidence="2" type="ORF">JKP88DRAFT_243851</name>
</gene>
<dbReference type="AlphaFoldDB" id="A0A835Z4A0"/>
<feature type="compositionally biased region" description="Basic residues" evidence="1">
    <location>
        <begin position="75"/>
        <end position="92"/>
    </location>
</feature>
<sequence length="232" mass="26666">MALRNDAMRTYQHLNMRSGDRTVIPDARYQDADPDDGPDADADALTDANTFNLIYSDHYSKNEHLPETPVQTHAKSYKPRRRTSPSHRRHSSNTRECPLSLMYGDSQPRGIDAPNAVGGMTHALPMQPAYDYDLNDMYETPRDHSEDPANGNNRYDIAENWAYTQNLRPRVDIEQAAQDRALLEFKEAYDRVYQENQSVNKEAVRVTTGDDYMNDVTESERPYVLDASQHYF</sequence>
<evidence type="ECO:0000256" key="1">
    <source>
        <dbReference type="SAM" id="MobiDB-lite"/>
    </source>
</evidence>
<keyword evidence="3" id="KW-1185">Reference proteome</keyword>
<reference evidence="2" key="1">
    <citation type="submission" date="2021-02" db="EMBL/GenBank/DDBJ databases">
        <title>First Annotated Genome of the Yellow-green Alga Tribonema minus.</title>
        <authorList>
            <person name="Mahan K.M."/>
        </authorList>
    </citation>
    <scope>NUCLEOTIDE SEQUENCE</scope>
    <source>
        <strain evidence="2">UTEX B ZZ1240</strain>
    </source>
</reference>
<organism evidence="2 3">
    <name type="scientific">Tribonema minus</name>
    <dbReference type="NCBI Taxonomy" id="303371"/>
    <lineage>
        <taxon>Eukaryota</taxon>
        <taxon>Sar</taxon>
        <taxon>Stramenopiles</taxon>
        <taxon>Ochrophyta</taxon>
        <taxon>PX clade</taxon>
        <taxon>Xanthophyceae</taxon>
        <taxon>Tribonematales</taxon>
        <taxon>Tribonemataceae</taxon>
        <taxon>Tribonema</taxon>
    </lineage>
</organism>
<comment type="caution">
    <text evidence="2">The sequence shown here is derived from an EMBL/GenBank/DDBJ whole genome shotgun (WGS) entry which is preliminary data.</text>
</comment>
<accession>A0A835Z4A0</accession>
<protein>
    <submittedName>
        <fullName evidence="2">Uncharacterized protein</fullName>
    </submittedName>
</protein>